<accession>A0A8T2NXF4</accession>
<dbReference type="Proteomes" id="UP000824540">
    <property type="component" value="Unassembled WGS sequence"/>
</dbReference>
<organism evidence="1 2">
    <name type="scientific">Albula glossodonta</name>
    <name type="common">roundjaw bonefish</name>
    <dbReference type="NCBI Taxonomy" id="121402"/>
    <lineage>
        <taxon>Eukaryota</taxon>
        <taxon>Metazoa</taxon>
        <taxon>Chordata</taxon>
        <taxon>Craniata</taxon>
        <taxon>Vertebrata</taxon>
        <taxon>Euteleostomi</taxon>
        <taxon>Actinopterygii</taxon>
        <taxon>Neopterygii</taxon>
        <taxon>Teleostei</taxon>
        <taxon>Albuliformes</taxon>
        <taxon>Albulidae</taxon>
        <taxon>Albula</taxon>
    </lineage>
</organism>
<dbReference type="OrthoDB" id="9944291at2759"/>
<evidence type="ECO:0008006" key="3">
    <source>
        <dbReference type="Google" id="ProtNLM"/>
    </source>
</evidence>
<reference evidence="1" key="1">
    <citation type="thesis" date="2021" institute="BYU ScholarsArchive" country="Provo, UT, USA">
        <title>Applications of and Algorithms for Genome Assembly and Genomic Analyses with an Emphasis on Marine Teleosts.</title>
        <authorList>
            <person name="Pickett B.D."/>
        </authorList>
    </citation>
    <scope>NUCLEOTIDE SEQUENCE</scope>
    <source>
        <strain evidence="1">HI-2016</strain>
    </source>
</reference>
<protein>
    <recommendedName>
        <fullName evidence="3">CHCH domain-containing protein</fullName>
    </recommendedName>
</protein>
<dbReference type="PANTHER" id="PTHR21588:SF23">
    <property type="entry name" value="MICOS COMPLEX SUBUNIT MIC19 ISOFORM X1"/>
    <property type="match status" value="1"/>
</dbReference>
<evidence type="ECO:0000313" key="1">
    <source>
        <dbReference type="EMBL" id="KAG9345723.1"/>
    </source>
</evidence>
<dbReference type="InterPro" id="IPR052632">
    <property type="entry name" value="MICOS_subunit_Mic19"/>
</dbReference>
<dbReference type="PANTHER" id="PTHR21588">
    <property type="entry name" value="COILED-COIL-HELIX-COILED-COIL-HELIX DOMAIN CONTAINING 6"/>
    <property type="match status" value="1"/>
</dbReference>
<name>A0A8T2NXF4_9TELE</name>
<dbReference type="GO" id="GO:0007007">
    <property type="term" value="P:inner mitochondrial membrane organization"/>
    <property type="evidence" value="ECO:0007669"/>
    <property type="project" value="TreeGrafter"/>
</dbReference>
<keyword evidence="2" id="KW-1185">Reference proteome</keyword>
<dbReference type="EMBL" id="JAFBMS010000017">
    <property type="protein sequence ID" value="KAG9345723.1"/>
    <property type="molecule type" value="Genomic_DNA"/>
</dbReference>
<proteinExistence type="predicted"/>
<comment type="caution">
    <text evidence="1">The sequence shown here is derived from an EMBL/GenBank/DDBJ whole genome shotgun (WGS) entry which is preliminary data.</text>
</comment>
<gene>
    <name evidence="1" type="ORF">JZ751_008867</name>
</gene>
<dbReference type="AlphaFoldDB" id="A0A8T2NXF4"/>
<sequence>MGIVNYTETCFFVTHGQFPWGTSAFVSLLPDYHLITVLFPASSDTSQILLSMIYEPPYQSPSRNGTILRYEIKPICADLQGQILKCYRENTGQTLSCSRIASLYLQCVNDAKQCSADLSSNILHMSRFAGRRDKVEPSDETERQ</sequence>
<dbReference type="GO" id="GO:0061617">
    <property type="term" value="C:MICOS complex"/>
    <property type="evidence" value="ECO:0007669"/>
    <property type="project" value="TreeGrafter"/>
</dbReference>
<evidence type="ECO:0000313" key="2">
    <source>
        <dbReference type="Proteomes" id="UP000824540"/>
    </source>
</evidence>